<feature type="region of interest" description="Disordered" evidence="1">
    <location>
        <begin position="252"/>
        <end position="287"/>
    </location>
</feature>
<reference evidence="2 3" key="1">
    <citation type="journal article" date="2024" name="Microbiol. Resour. Announc.">
        <title>Genome annotations for the ascomycete fungi Trichoderma harzianum, Trichoderma aggressivum, and Purpureocillium lilacinum.</title>
        <authorList>
            <person name="Beijen E.P.W."/>
            <person name="Ohm R.A."/>
        </authorList>
    </citation>
    <scope>NUCLEOTIDE SEQUENCE [LARGE SCALE GENOMIC DNA]</scope>
    <source>
        <strain evidence="2 3">CBS 150709</strain>
    </source>
</reference>
<protein>
    <submittedName>
        <fullName evidence="2">Uncharacterized protein</fullName>
    </submittedName>
</protein>
<evidence type="ECO:0000313" key="3">
    <source>
        <dbReference type="Proteomes" id="UP001287286"/>
    </source>
</evidence>
<evidence type="ECO:0000313" key="2">
    <source>
        <dbReference type="EMBL" id="KAK4089763.1"/>
    </source>
</evidence>
<sequence>MSTQRRNDHRCSGGQRGAKSLFCHSQKGTRGPFRANAYLAGLALSRCPAVFRAVAARRRRLYSRNASAGSFARIDKQPTTGSLGPTPPTSGGGPGQGQDSAPGLALATWRPTAAIFGALWDLGPRRARHPDLSGRLRRQACIGIPVSGSTEVIDGPFGCPLERHTARLGQACPTLTPPVKAAAPRCSCLILPHTRCLAACPVPALGWLASPVAVRGGAESLGPRNSLAQARGGSSSTASILTFGDASSNLARPLSGGRTSSIRHDGASTAASGRGPPPPGCSGLSGRHGCTSGSTARDLGTCCLPQGGCMDPARLQLHLVNVTSHHDHTTQGCLERPRTRTAPARRNDGKGKLGLGKGASR</sequence>
<comment type="caution">
    <text evidence="2">The sequence shown here is derived from an EMBL/GenBank/DDBJ whole genome shotgun (WGS) entry which is preliminary data.</text>
</comment>
<evidence type="ECO:0000256" key="1">
    <source>
        <dbReference type="SAM" id="MobiDB-lite"/>
    </source>
</evidence>
<dbReference type="Proteomes" id="UP001287286">
    <property type="component" value="Unassembled WGS sequence"/>
</dbReference>
<accession>A0ABR0C237</accession>
<feature type="region of interest" description="Disordered" evidence="1">
    <location>
        <begin position="72"/>
        <end position="103"/>
    </location>
</feature>
<proteinExistence type="predicted"/>
<name>A0ABR0C237_PURLI</name>
<gene>
    <name evidence="2" type="ORF">Purlil1_5866</name>
</gene>
<organism evidence="2 3">
    <name type="scientific">Purpureocillium lilacinum</name>
    <name type="common">Paecilomyces lilacinus</name>
    <dbReference type="NCBI Taxonomy" id="33203"/>
    <lineage>
        <taxon>Eukaryota</taxon>
        <taxon>Fungi</taxon>
        <taxon>Dikarya</taxon>
        <taxon>Ascomycota</taxon>
        <taxon>Pezizomycotina</taxon>
        <taxon>Sordariomycetes</taxon>
        <taxon>Hypocreomycetidae</taxon>
        <taxon>Hypocreales</taxon>
        <taxon>Ophiocordycipitaceae</taxon>
        <taxon>Purpureocillium</taxon>
    </lineage>
</organism>
<dbReference type="EMBL" id="JAWRVI010000018">
    <property type="protein sequence ID" value="KAK4089763.1"/>
    <property type="molecule type" value="Genomic_DNA"/>
</dbReference>
<feature type="region of interest" description="Disordered" evidence="1">
    <location>
        <begin position="327"/>
        <end position="361"/>
    </location>
</feature>
<keyword evidence="3" id="KW-1185">Reference proteome</keyword>
<feature type="compositionally biased region" description="Gly residues" evidence="1">
    <location>
        <begin position="352"/>
        <end position="361"/>
    </location>
</feature>